<dbReference type="Pfam" id="PF03782">
    <property type="entry name" value="AMOP"/>
    <property type="match status" value="1"/>
</dbReference>
<evidence type="ECO:0000256" key="8">
    <source>
        <dbReference type="SAM" id="SignalP"/>
    </source>
</evidence>
<feature type="domain" description="AMOP" evidence="9">
    <location>
        <begin position="468"/>
        <end position="608"/>
    </location>
</feature>
<dbReference type="SMART" id="SM00032">
    <property type="entry name" value="CCP"/>
    <property type="match status" value="9"/>
</dbReference>
<feature type="chain" id="PRO_5043897280" evidence="8">
    <location>
        <begin position="22"/>
        <end position="1498"/>
    </location>
</feature>
<feature type="domain" description="NIDO" evidence="11">
    <location>
        <begin position="99"/>
        <end position="254"/>
    </location>
</feature>
<evidence type="ECO:0000259" key="12">
    <source>
        <dbReference type="PROSITE" id="PS51233"/>
    </source>
</evidence>
<dbReference type="InterPro" id="IPR001846">
    <property type="entry name" value="VWF_type-D"/>
</dbReference>
<dbReference type="PROSITE" id="PS50856">
    <property type="entry name" value="AMOP"/>
    <property type="match status" value="1"/>
</dbReference>
<protein>
    <submittedName>
        <fullName evidence="13">Uncharacterized protein</fullName>
    </submittedName>
</protein>
<keyword evidence="6" id="KW-0768">Sushi</keyword>
<feature type="disulfide bond" evidence="6">
    <location>
        <begin position="1228"/>
        <end position="1255"/>
    </location>
</feature>
<dbReference type="Proteomes" id="UP001159428">
    <property type="component" value="Unassembled WGS sequence"/>
</dbReference>
<evidence type="ECO:0000256" key="2">
    <source>
        <dbReference type="ARBA" id="ARBA00022692"/>
    </source>
</evidence>
<dbReference type="InterPro" id="IPR035976">
    <property type="entry name" value="Sushi/SCR/CCP_sf"/>
</dbReference>
<dbReference type="InterPro" id="IPR056619">
    <property type="entry name" value="C8-3_MUC4"/>
</dbReference>
<dbReference type="SMART" id="SM00723">
    <property type="entry name" value="AMOP"/>
    <property type="match status" value="1"/>
</dbReference>
<keyword evidence="5 6" id="KW-1015">Disulfide bond</keyword>
<feature type="signal peptide" evidence="8">
    <location>
        <begin position="1"/>
        <end position="21"/>
    </location>
</feature>
<feature type="domain" description="Sushi" evidence="10">
    <location>
        <begin position="1432"/>
        <end position="1489"/>
    </location>
</feature>
<feature type="domain" description="Sushi" evidence="10">
    <location>
        <begin position="896"/>
        <end position="953"/>
    </location>
</feature>
<evidence type="ECO:0000256" key="7">
    <source>
        <dbReference type="SAM" id="MobiDB-lite"/>
    </source>
</evidence>
<proteinExistence type="predicted"/>
<reference evidence="13 14" key="1">
    <citation type="submission" date="2022-05" db="EMBL/GenBank/DDBJ databases">
        <authorList>
            <consortium name="Genoscope - CEA"/>
            <person name="William W."/>
        </authorList>
    </citation>
    <scope>NUCLEOTIDE SEQUENCE [LARGE SCALE GENOMIC DNA]</scope>
</reference>
<evidence type="ECO:0000256" key="3">
    <source>
        <dbReference type="ARBA" id="ARBA00022989"/>
    </source>
</evidence>
<evidence type="ECO:0000259" key="9">
    <source>
        <dbReference type="PROSITE" id="PS50856"/>
    </source>
</evidence>
<keyword evidence="2" id="KW-0812">Transmembrane</keyword>
<name>A0AAU9VVD5_9CNID</name>
<feature type="disulfide bond" evidence="6">
    <location>
        <begin position="1402"/>
        <end position="1429"/>
    </location>
</feature>
<dbReference type="InterPro" id="IPR051495">
    <property type="entry name" value="Epithelial_Barrier/Signaling"/>
</dbReference>
<dbReference type="GO" id="GO:0007160">
    <property type="term" value="P:cell-matrix adhesion"/>
    <property type="evidence" value="ECO:0007669"/>
    <property type="project" value="InterPro"/>
</dbReference>
<feature type="disulfide bond" evidence="6">
    <location>
        <begin position="983"/>
        <end position="1010"/>
    </location>
</feature>
<evidence type="ECO:0000256" key="6">
    <source>
        <dbReference type="PROSITE-ProRule" id="PRU00302"/>
    </source>
</evidence>
<dbReference type="InterPro" id="IPR014756">
    <property type="entry name" value="Ig_E-set"/>
</dbReference>
<sequence length="1498" mass="164544">MYWRRCKIFATLVLHITSCFSVPLSDFYPYGVSEGDNALPPNDDGSSGEIPISILYPYFDKNHHSLYVNTNGVISFLVAVGQFTPAPFPLGDNRRLISPFWGDVDTRNGGTVLYRESIDPVLLDRATKDVRRAFLNHQRFSASWIFIVTWDRVAFFGAEGDFRNKVNNFQAVLVTNGRHSFAIFNYNQIVWTTGTASGGTEDGLGGTPAQGGFNAGDGVRFFIIPGSRTNDILNLPSTSNVARDGQWMFQTDEASVEAGGCNTKGSLTISPRSGIMLGGTNVKMSGPCFTANDNIVVQLDNDVNINATFSDELTSSVTIPVLNKTGRLSFKLSTDGGNSFDYNGVYTSVPINRFTPEVQREDGDKWQEDSTVDISWDSGSIGGLDEEVSIDLARYKMGDDDVPVLDSFRQVVNNQLNSGHSQFNVTKGEGDGNIDDRFINLVRVSRKNSYSNVSKSQWVWSEVFSWKNEPWAESRCKKWHQKEPNPDTFRGDPSMQPCPSSLTQAMVDRGRFMSDEECNPQNRDGCDRYHEGAFQCFLMVNPSTTGSGQQCCFNRLGNLMMGQPDAGSLDRVHPNAGLPVISHFFHDKVPYEDCCRNSKNCEKYFEKRPSDDGSRYQAPRPATGFGDPHMVTLDEKPFTFNGYGEYFILKVKGVDFTLQGRMEPLLADDGSPSKATVYTAFAAKENGSDVVQIQLNGRGLVDVLVNGERVDFDELSLLEFTGVSVLYYTNTTKYSVIFNSGISVTVEGQQELLGLVTLVPTIFKGNTSGLLGYWDDSKETEFLKPDGIFLNTNSSLEIIHREFGQLWVTKPDESLFVYQQGQDHSTFHHPNFQPIFPDSQKLDFTDKVLEKEAQNVCGDSSECLFDIFTTGKVRIGRATKETVTQFVAIVNDTVKPACVPLDSQLTDGVVHRNDTEGGIDYTFACNEGFVMNGSNHVTCKDGVYNGSVPNCLPKECPVRLWHLKNGRFHGNGSVYLSTYHFLCNGGYVLVGDSTVTCTADGSWNGTKPVCLRECPRLPSSISNGDVHGSGHLQGSHHRFSCRPGYSLVGHAILYCTEEGKWNASVPMCLRGKHIYLKLNLTNGVLLQHLVQESSTKFCDTFSELQNMVKWTANISFKNLDNPWTNELLRRNDFPHYFPLSPECPHLPSFIPNGFVGGSGSVEGSQYRFSCKGGYSLVGANILQCTDQGNWNGSVPSCLKECPQLPSSIPNGFVNGTGFLEGSVYGFSCLQGYSLIGEKTLLCSTGGNWNSSLPSCLKDCPDLPSSIPNGKGNGTGSVEGSKHHFTCDEGYSLVGQRALHCNNTGAWNGSVPVCLIECPKLPLSILHGHVNGTGSVQGSEYSFSCIQGYSLFGEQRLKCTAEGKWNASLPSCLKECPSLAADMENGYKHGRGSVEGSLVWFSCANGYSLEGNKYLYCDENGQWNGTTPSCLKDCPQMNRTLENGHIDGNGSTSGAVYSFLCDEGYSIDGETSLRCDEKGQWNGSIPVCLKGTLNSQVTA</sequence>
<evidence type="ECO:0000313" key="14">
    <source>
        <dbReference type="Proteomes" id="UP001159428"/>
    </source>
</evidence>
<feature type="domain" description="Sushi" evidence="10">
    <location>
        <begin position="1373"/>
        <end position="1431"/>
    </location>
</feature>
<dbReference type="PROSITE" id="PS51233">
    <property type="entry name" value="VWFD"/>
    <property type="match status" value="1"/>
</dbReference>
<keyword evidence="3" id="KW-1133">Transmembrane helix</keyword>
<dbReference type="PANTHER" id="PTHR13802">
    <property type="entry name" value="MUCIN 4-RELATED"/>
    <property type="match status" value="1"/>
</dbReference>
<dbReference type="PROSITE" id="PS50923">
    <property type="entry name" value="SUSHI"/>
    <property type="match status" value="8"/>
</dbReference>
<feature type="domain" description="Sushi" evidence="10">
    <location>
        <begin position="1141"/>
        <end position="1197"/>
    </location>
</feature>
<dbReference type="InterPro" id="IPR005533">
    <property type="entry name" value="AMOP_dom"/>
</dbReference>
<feature type="disulfide bond" evidence="6">
    <location>
        <begin position="1170"/>
        <end position="1197"/>
    </location>
</feature>
<comment type="subcellular location">
    <subcellularLocation>
        <location evidence="1">Membrane</location>
    </subcellularLocation>
</comment>
<feature type="domain" description="Sushi" evidence="10">
    <location>
        <begin position="1012"/>
        <end position="1070"/>
    </location>
</feature>
<dbReference type="Pfam" id="PF23263">
    <property type="entry name" value="C8-3_MUC4"/>
    <property type="match status" value="1"/>
</dbReference>
<dbReference type="SUPFAM" id="SSF81296">
    <property type="entry name" value="E set domains"/>
    <property type="match status" value="1"/>
</dbReference>
<feature type="region of interest" description="Disordered" evidence="7">
    <location>
        <begin position="477"/>
        <end position="497"/>
    </location>
</feature>
<feature type="disulfide bond" evidence="6">
    <location>
        <begin position="1041"/>
        <end position="1068"/>
    </location>
</feature>
<dbReference type="Pfam" id="PF00094">
    <property type="entry name" value="VWD"/>
    <property type="match status" value="1"/>
</dbReference>
<feature type="domain" description="Sushi" evidence="10">
    <location>
        <begin position="1258"/>
        <end position="1315"/>
    </location>
</feature>
<dbReference type="SMART" id="SM00539">
    <property type="entry name" value="NIDO"/>
    <property type="match status" value="1"/>
</dbReference>
<dbReference type="InterPro" id="IPR003886">
    <property type="entry name" value="NIDO_dom"/>
</dbReference>
<feature type="domain" description="Sushi" evidence="10">
    <location>
        <begin position="1199"/>
        <end position="1257"/>
    </location>
</feature>
<evidence type="ECO:0000313" key="13">
    <source>
        <dbReference type="EMBL" id="CAH3038905.1"/>
    </source>
</evidence>
<evidence type="ECO:0000256" key="1">
    <source>
        <dbReference type="ARBA" id="ARBA00004370"/>
    </source>
</evidence>
<evidence type="ECO:0000259" key="11">
    <source>
        <dbReference type="PROSITE" id="PS51220"/>
    </source>
</evidence>
<feature type="domain" description="VWFD" evidence="12">
    <location>
        <begin position="620"/>
        <end position="815"/>
    </location>
</feature>
<evidence type="ECO:0000256" key="4">
    <source>
        <dbReference type="ARBA" id="ARBA00023136"/>
    </source>
</evidence>
<accession>A0AAU9VVD5</accession>
<keyword evidence="4" id="KW-0472">Membrane</keyword>
<organism evidence="13 14">
    <name type="scientific">Pocillopora meandrina</name>
    <dbReference type="NCBI Taxonomy" id="46732"/>
    <lineage>
        <taxon>Eukaryota</taxon>
        <taxon>Metazoa</taxon>
        <taxon>Cnidaria</taxon>
        <taxon>Anthozoa</taxon>
        <taxon>Hexacorallia</taxon>
        <taxon>Scleractinia</taxon>
        <taxon>Astrocoeniina</taxon>
        <taxon>Pocilloporidae</taxon>
        <taxon>Pocillopora</taxon>
    </lineage>
</organism>
<comment type="caution">
    <text evidence="6">Lacks conserved residue(s) required for the propagation of feature annotation.</text>
</comment>
<dbReference type="InterPro" id="IPR000436">
    <property type="entry name" value="Sushi_SCR_CCP_dom"/>
</dbReference>
<feature type="disulfide bond" evidence="6">
    <location>
        <begin position="1286"/>
        <end position="1313"/>
    </location>
</feature>
<feature type="domain" description="Sushi" evidence="10">
    <location>
        <begin position="954"/>
        <end position="1010"/>
    </location>
</feature>
<feature type="disulfide bond" evidence="6">
    <location>
        <begin position="1460"/>
        <end position="1487"/>
    </location>
</feature>
<gene>
    <name evidence="13" type="ORF">PMEA_00021967</name>
</gene>
<comment type="caution">
    <text evidence="13">The sequence shown here is derived from an EMBL/GenBank/DDBJ whole genome shotgun (WGS) entry which is preliminary data.</text>
</comment>
<dbReference type="Gene3D" id="2.10.70.10">
    <property type="entry name" value="Complement Module, domain 1"/>
    <property type="match status" value="9"/>
</dbReference>
<dbReference type="Pfam" id="PF00084">
    <property type="entry name" value="Sushi"/>
    <property type="match status" value="9"/>
</dbReference>
<dbReference type="EMBL" id="CALNXJ010000004">
    <property type="protein sequence ID" value="CAH3038905.1"/>
    <property type="molecule type" value="Genomic_DNA"/>
</dbReference>
<dbReference type="PANTHER" id="PTHR13802:SF59">
    <property type="entry name" value="SUSHI DOMAIN-CONTAINING PROTEIN 2"/>
    <property type="match status" value="1"/>
</dbReference>
<dbReference type="CDD" id="cd00033">
    <property type="entry name" value="CCP"/>
    <property type="match status" value="9"/>
</dbReference>
<dbReference type="SUPFAM" id="SSF57535">
    <property type="entry name" value="Complement control module/SCR domain"/>
    <property type="match status" value="9"/>
</dbReference>
<keyword evidence="8" id="KW-0732">Signal</keyword>
<dbReference type="Pfam" id="PF06119">
    <property type="entry name" value="NIDO"/>
    <property type="match status" value="1"/>
</dbReference>
<dbReference type="PROSITE" id="PS51220">
    <property type="entry name" value="NIDO"/>
    <property type="match status" value="1"/>
</dbReference>
<dbReference type="GO" id="GO:0016020">
    <property type="term" value="C:membrane"/>
    <property type="evidence" value="ECO:0007669"/>
    <property type="project" value="UniProtKB-SubCell"/>
</dbReference>
<keyword evidence="14" id="KW-1185">Reference proteome</keyword>
<evidence type="ECO:0000256" key="5">
    <source>
        <dbReference type="ARBA" id="ARBA00023157"/>
    </source>
</evidence>
<evidence type="ECO:0000259" key="10">
    <source>
        <dbReference type="PROSITE" id="PS50923"/>
    </source>
</evidence>
<dbReference type="SMART" id="SM00216">
    <property type="entry name" value="VWD"/>
    <property type="match status" value="1"/>
</dbReference>